<gene>
    <name evidence="2" type="ORF">K504DRAFT_503851</name>
</gene>
<reference evidence="2" key="1">
    <citation type="journal article" date="2020" name="Stud. Mycol.">
        <title>101 Dothideomycetes genomes: a test case for predicting lifestyles and emergence of pathogens.</title>
        <authorList>
            <person name="Haridas S."/>
            <person name="Albert R."/>
            <person name="Binder M."/>
            <person name="Bloem J."/>
            <person name="Labutti K."/>
            <person name="Salamov A."/>
            <person name="Andreopoulos B."/>
            <person name="Baker S."/>
            <person name="Barry K."/>
            <person name="Bills G."/>
            <person name="Bluhm B."/>
            <person name="Cannon C."/>
            <person name="Castanera R."/>
            <person name="Culley D."/>
            <person name="Daum C."/>
            <person name="Ezra D."/>
            <person name="Gonzalez J."/>
            <person name="Henrissat B."/>
            <person name="Kuo A."/>
            <person name="Liang C."/>
            <person name="Lipzen A."/>
            <person name="Lutzoni F."/>
            <person name="Magnuson J."/>
            <person name="Mondo S."/>
            <person name="Nolan M."/>
            <person name="Ohm R."/>
            <person name="Pangilinan J."/>
            <person name="Park H.-J."/>
            <person name="Ramirez L."/>
            <person name="Alfaro M."/>
            <person name="Sun H."/>
            <person name="Tritt A."/>
            <person name="Yoshinaga Y."/>
            <person name="Zwiers L.-H."/>
            <person name="Turgeon B."/>
            <person name="Goodwin S."/>
            <person name="Spatafora J."/>
            <person name="Crous P."/>
            <person name="Grigoriev I."/>
        </authorList>
    </citation>
    <scope>NUCLEOTIDE SEQUENCE</scope>
    <source>
        <strain evidence="2">CBS 279.74</strain>
    </source>
</reference>
<dbReference type="EMBL" id="MU005773">
    <property type="protein sequence ID" value="KAF2707623.1"/>
    <property type="molecule type" value="Genomic_DNA"/>
</dbReference>
<dbReference type="AlphaFoldDB" id="A0A6G1K4T1"/>
<proteinExistence type="predicted"/>
<sequence length="91" mass="9526">MYSNALFEPADPSHGRSSQGMAPFAPVTLSAKIQPRQPPCSLPAPCPAPCPASTTTHNPQPATTANRNLAEKANPLKLQSTLPVMHIVSIG</sequence>
<evidence type="ECO:0000313" key="2">
    <source>
        <dbReference type="EMBL" id="KAF2707623.1"/>
    </source>
</evidence>
<keyword evidence="3" id="KW-1185">Reference proteome</keyword>
<dbReference type="Proteomes" id="UP000799428">
    <property type="component" value="Unassembled WGS sequence"/>
</dbReference>
<feature type="region of interest" description="Disordered" evidence="1">
    <location>
        <begin position="1"/>
        <end position="63"/>
    </location>
</feature>
<evidence type="ECO:0000313" key="3">
    <source>
        <dbReference type="Proteomes" id="UP000799428"/>
    </source>
</evidence>
<organism evidence="2 3">
    <name type="scientific">Pleomassaria siparia CBS 279.74</name>
    <dbReference type="NCBI Taxonomy" id="1314801"/>
    <lineage>
        <taxon>Eukaryota</taxon>
        <taxon>Fungi</taxon>
        <taxon>Dikarya</taxon>
        <taxon>Ascomycota</taxon>
        <taxon>Pezizomycotina</taxon>
        <taxon>Dothideomycetes</taxon>
        <taxon>Pleosporomycetidae</taxon>
        <taxon>Pleosporales</taxon>
        <taxon>Pleomassariaceae</taxon>
        <taxon>Pleomassaria</taxon>
    </lineage>
</organism>
<feature type="compositionally biased region" description="Pro residues" evidence="1">
    <location>
        <begin position="36"/>
        <end position="50"/>
    </location>
</feature>
<accession>A0A6G1K4T1</accession>
<evidence type="ECO:0000256" key="1">
    <source>
        <dbReference type="SAM" id="MobiDB-lite"/>
    </source>
</evidence>
<name>A0A6G1K4T1_9PLEO</name>
<protein>
    <submittedName>
        <fullName evidence="2">Uncharacterized protein</fullName>
    </submittedName>
</protein>